<evidence type="ECO:0000313" key="9">
    <source>
        <dbReference type="Proteomes" id="UP000238493"/>
    </source>
</evidence>
<dbReference type="OrthoDB" id="5393513at2"/>
<evidence type="ECO:0000256" key="5">
    <source>
        <dbReference type="ARBA" id="ARBA00022989"/>
    </source>
</evidence>
<evidence type="ECO:0000256" key="6">
    <source>
        <dbReference type="ARBA" id="ARBA00023136"/>
    </source>
</evidence>
<dbReference type="PANTHER" id="PTHR30106">
    <property type="entry name" value="INNER MEMBRANE PROTEIN YEIH-RELATED"/>
    <property type="match status" value="1"/>
</dbReference>
<reference evidence="8 9" key="1">
    <citation type="submission" date="2018-02" db="EMBL/GenBank/DDBJ databases">
        <title>Draft genome sequence of Ochrobactrum oryzae found in Brazil.</title>
        <authorList>
            <person name="Cerdeira L."/>
            <person name="Andrade F."/>
            <person name="Zacariotto T."/>
            <person name="Barbosa B."/>
            <person name="Santos S."/>
            <person name="Cassetari V."/>
            <person name="Lincopan N."/>
        </authorList>
    </citation>
    <scope>NUCLEOTIDE SEQUENCE [LARGE SCALE GENOMIC DNA]</scope>
    <source>
        <strain evidence="8 9">OA447</strain>
    </source>
</reference>
<evidence type="ECO:0000256" key="3">
    <source>
        <dbReference type="ARBA" id="ARBA00022475"/>
    </source>
</evidence>
<evidence type="ECO:0000256" key="7">
    <source>
        <dbReference type="SAM" id="Phobius"/>
    </source>
</evidence>
<organism evidence="8 9">
    <name type="scientific">Brucella oryzae</name>
    <dbReference type="NCBI Taxonomy" id="335286"/>
    <lineage>
        <taxon>Bacteria</taxon>
        <taxon>Pseudomonadati</taxon>
        <taxon>Pseudomonadota</taxon>
        <taxon>Alphaproteobacteria</taxon>
        <taxon>Hyphomicrobiales</taxon>
        <taxon>Brucellaceae</taxon>
        <taxon>Brucella/Ochrobactrum group</taxon>
        <taxon>Brucella</taxon>
    </lineage>
</organism>
<dbReference type="Pfam" id="PF03601">
    <property type="entry name" value="Cons_hypoth698"/>
    <property type="match status" value="1"/>
</dbReference>
<protein>
    <submittedName>
        <fullName evidence="8">Putative sulfate exporter family transporter</fullName>
    </submittedName>
</protein>
<evidence type="ECO:0000313" key="8">
    <source>
        <dbReference type="EMBL" id="PQA71452.1"/>
    </source>
</evidence>
<evidence type="ECO:0000256" key="4">
    <source>
        <dbReference type="ARBA" id="ARBA00022692"/>
    </source>
</evidence>
<name>A0A2S7ITX3_9HYPH</name>
<feature type="transmembrane region" description="Helical" evidence="7">
    <location>
        <begin position="37"/>
        <end position="56"/>
    </location>
</feature>
<dbReference type="PANTHER" id="PTHR30106:SF2">
    <property type="entry name" value="UPF0324 INNER MEMBRANE PROTEIN YEIH"/>
    <property type="match status" value="1"/>
</dbReference>
<keyword evidence="6 7" id="KW-0472">Membrane</keyword>
<feature type="transmembrane region" description="Helical" evidence="7">
    <location>
        <begin position="62"/>
        <end position="80"/>
    </location>
</feature>
<keyword evidence="4 7" id="KW-0812">Transmembrane</keyword>
<gene>
    <name evidence="8" type="ORF">C3731_22155</name>
</gene>
<dbReference type="EMBL" id="PTRC01000251">
    <property type="protein sequence ID" value="PQA71452.1"/>
    <property type="molecule type" value="Genomic_DNA"/>
</dbReference>
<dbReference type="AlphaFoldDB" id="A0A2S7ITX3"/>
<dbReference type="GO" id="GO:0005886">
    <property type="term" value="C:plasma membrane"/>
    <property type="evidence" value="ECO:0007669"/>
    <property type="project" value="UniProtKB-SubCell"/>
</dbReference>
<dbReference type="Proteomes" id="UP000238493">
    <property type="component" value="Unassembled WGS sequence"/>
</dbReference>
<evidence type="ECO:0000256" key="1">
    <source>
        <dbReference type="ARBA" id="ARBA00004651"/>
    </source>
</evidence>
<dbReference type="InterPro" id="IPR018383">
    <property type="entry name" value="UPF0324_pro"/>
</dbReference>
<comment type="similarity">
    <text evidence="2">Belongs to the UPF0324 family.</text>
</comment>
<evidence type="ECO:0000256" key="2">
    <source>
        <dbReference type="ARBA" id="ARBA00007977"/>
    </source>
</evidence>
<accession>A0A2S7ITX3</accession>
<keyword evidence="9" id="KW-1185">Reference proteome</keyword>
<dbReference type="RefSeq" id="WP_146097203.1">
    <property type="nucleotide sequence ID" value="NZ_PTRC01000251.1"/>
</dbReference>
<keyword evidence="5 7" id="KW-1133">Transmembrane helix</keyword>
<feature type="non-terminal residue" evidence="8">
    <location>
        <position position="115"/>
    </location>
</feature>
<comment type="subcellular location">
    <subcellularLocation>
        <location evidence="1">Cell membrane</location>
        <topology evidence="1">Multi-pass membrane protein</topology>
    </subcellularLocation>
</comment>
<comment type="caution">
    <text evidence="8">The sequence shown here is derived from an EMBL/GenBank/DDBJ whole genome shotgun (WGS) entry which is preliminary data.</text>
</comment>
<feature type="non-terminal residue" evidence="8">
    <location>
        <position position="1"/>
    </location>
</feature>
<keyword evidence="3" id="KW-1003">Cell membrane</keyword>
<proteinExistence type="inferred from homology"/>
<sequence length="115" mass="11572">GAWRAALVSALLRGTVVRTFLRPGKQFNKGSGFSAKLLLEIAVVLLGASISGCGVWCAGSGLIFGIAGVGVLAITLSYGIGRLLKLQHRMAGLFACGNSISGNSDIAATAPVIGA</sequence>